<keyword evidence="3 5" id="KW-0378">Hydrolase</keyword>
<dbReference type="AlphaFoldDB" id="A0A2N3LDQ7"/>
<keyword evidence="2 5" id="KW-0645">Protease</keyword>
<evidence type="ECO:0000256" key="5">
    <source>
        <dbReference type="PROSITE-ProRule" id="PRU01240"/>
    </source>
</evidence>
<dbReference type="RefSeq" id="WP_101356530.1">
    <property type="nucleotide sequence ID" value="NZ_PIQO01000030.1"/>
</dbReference>
<dbReference type="Pfam" id="PF00082">
    <property type="entry name" value="Peptidase_S8"/>
    <property type="match status" value="1"/>
</dbReference>
<evidence type="ECO:0000313" key="8">
    <source>
        <dbReference type="EMBL" id="PKR82693.1"/>
    </source>
</evidence>
<dbReference type="InterPro" id="IPR036852">
    <property type="entry name" value="Peptidase_S8/S53_dom_sf"/>
</dbReference>
<feature type="active site" description="Charge relay system" evidence="5">
    <location>
        <position position="304"/>
    </location>
</feature>
<dbReference type="Gene3D" id="3.40.50.200">
    <property type="entry name" value="Peptidase S8/S53 domain"/>
    <property type="match status" value="1"/>
</dbReference>
<evidence type="ECO:0000256" key="2">
    <source>
        <dbReference type="ARBA" id="ARBA00022670"/>
    </source>
</evidence>
<dbReference type="PRINTS" id="PR00723">
    <property type="entry name" value="SUBTILISIN"/>
</dbReference>
<feature type="active site" description="Charge relay system" evidence="5">
    <location>
        <position position="334"/>
    </location>
</feature>
<gene>
    <name evidence="8" type="ORF">CWO92_22925</name>
</gene>
<dbReference type="InterPro" id="IPR023828">
    <property type="entry name" value="Peptidase_S8_Ser-AS"/>
</dbReference>
<dbReference type="InterPro" id="IPR034074">
    <property type="entry name" value="Y4bN_pept_dom"/>
</dbReference>
<dbReference type="SUPFAM" id="SSF52743">
    <property type="entry name" value="Subtilisin-like"/>
    <property type="match status" value="1"/>
</dbReference>
<feature type="region of interest" description="Disordered" evidence="6">
    <location>
        <begin position="1"/>
        <end position="29"/>
    </location>
</feature>
<accession>A0A2N3LDQ7</accession>
<dbReference type="Proteomes" id="UP000233440">
    <property type="component" value="Unassembled WGS sequence"/>
</dbReference>
<dbReference type="GO" id="GO:0006508">
    <property type="term" value="P:proteolysis"/>
    <property type="evidence" value="ECO:0007669"/>
    <property type="project" value="UniProtKB-KW"/>
</dbReference>
<dbReference type="GO" id="GO:0004252">
    <property type="term" value="F:serine-type endopeptidase activity"/>
    <property type="evidence" value="ECO:0007669"/>
    <property type="project" value="UniProtKB-UniRule"/>
</dbReference>
<organism evidence="8 9">
    <name type="scientific">Heyndrickxia camelliae</name>
    <dbReference type="NCBI Taxonomy" id="1707093"/>
    <lineage>
        <taxon>Bacteria</taxon>
        <taxon>Bacillati</taxon>
        <taxon>Bacillota</taxon>
        <taxon>Bacilli</taxon>
        <taxon>Bacillales</taxon>
        <taxon>Bacillaceae</taxon>
        <taxon>Heyndrickxia</taxon>
    </lineage>
</organism>
<evidence type="ECO:0000313" key="9">
    <source>
        <dbReference type="Proteomes" id="UP000233440"/>
    </source>
</evidence>
<dbReference type="OrthoDB" id="2908642at2"/>
<dbReference type="InterPro" id="IPR050131">
    <property type="entry name" value="Peptidase_S8_subtilisin-like"/>
</dbReference>
<dbReference type="InterPro" id="IPR015500">
    <property type="entry name" value="Peptidase_S8_subtilisin-rel"/>
</dbReference>
<dbReference type="CDD" id="cd04847">
    <property type="entry name" value="Peptidases_S8_Subtilisin_like_2"/>
    <property type="match status" value="1"/>
</dbReference>
<dbReference type="PROSITE" id="PS00138">
    <property type="entry name" value="SUBTILASE_SER"/>
    <property type="match status" value="1"/>
</dbReference>
<protein>
    <recommendedName>
        <fullName evidence="7">Peptidase S8/S53 domain-containing protein</fullName>
    </recommendedName>
</protein>
<evidence type="ECO:0000256" key="4">
    <source>
        <dbReference type="ARBA" id="ARBA00022825"/>
    </source>
</evidence>
<dbReference type="PANTHER" id="PTHR43806:SF11">
    <property type="entry name" value="CEREVISIN-RELATED"/>
    <property type="match status" value="1"/>
</dbReference>
<dbReference type="PANTHER" id="PTHR43806">
    <property type="entry name" value="PEPTIDASE S8"/>
    <property type="match status" value="1"/>
</dbReference>
<proteinExistence type="inferred from homology"/>
<evidence type="ECO:0000256" key="1">
    <source>
        <dbReference type="ARBA" id="ARBA00011073"/>
    </source>
</evidence>
<comment type="similarity">
    <text evidence="1 5">Belongs to the peptidase S8 family.</text>
</comment>
<evidence type="ECO:0000256" key="3">
    <source>
        <dbReference type="ARBA" id="ARBA00022801"/>
    </source>
</evidence>
<sequence length="780" mass="88912">MANPDFPAKQIGLRANDRQRGNHMKISPGPKTWYYDEGPTIRKHFKKLIAQIESILDVELERYADFIRNKSEYPFPILFELQNNKIAKNHRPTSILNQINSEVIAVQDIGVLVVGASKSSLETLIELIYDVIEVVPNNRREWLFYRDEREAVTKSKEKWYEVIHQLTCINNIKLYNNELVVENLNEDEMINIKEDKEFKVRFFNYGDSEINQIVLTAFLKQLKDYGINRSKIRKMDFVNSVEVYAIPYLSDEIIQIASHFPGVESVSSFVYFESGSQETLVEDEIIDIINSLPGNEYPKVAIVDSGVSSDNHHLKPWVEDVDNYVIETNQNNYHGDFVAGIINYGHILNENLTNVVDSGVKILDVIVLPDPEKEKVREDDLLSSLEQALEEYSDTYKVWNLSLSSKRQCTGFVSEFTASIDELQKRYNVIFVVAAGNTTNSRINRITLPADSVRSVTVGSIALNSSIGDVVEENMIVPYSRVGPGIGLSIKPDVVHFSGNPSNHPIYSLDSNGKRIGDFGTSFSTPLVSAIIAEYFSLYPQNMYPLMAKTLLIHGAKNPVGKDRIKEISAHYEYGYGLPRRISDILNGDEHEITLLFEGEIDSSRGTNWIKIEEFPFPESFFDEENQKIKGNILVTLGYETPLNARYGSEYCRCNLDVRIRTKISDSYKKITEGSKTDDASFDAKWERDRITSESKWSNIKQVEFKSPVGRQGTDDMILEVLPTWRNLDEKERVPFVIALTIKDPKRELPVYNEVAQKLNESFATTDLRLKNAPVKISVR</sequence>
<keyword evidence="9" id="KW-1185">Reference proteome</keyword>
<reference evidence="8 9" key="1">
    <citation type="submission" date="2017-11" db="EMBL/GenBank/DDBJ databases">
        <title>Bacillus camelliae sp. nov., isolated from pu'er tea.</title>
        <authorList>
            <person name="Niu L."/>
        </authorList>
    </citation>
    <scope>NUCLEOTIDE SEQUENCE [LARGE SCALE GENOMIC DNA]</scope>
    <source>
        <strain evidence="8 9">7578-1</strain>
    </source>
</reference>
<evidence type="ECO:0000256" key="6">
    <source>
        <dbReference type="SAM" id="MobiDB-lite"/>
    </source>
</evidence>
<name>A0A2N3LDQ7_9BACI</name>
<dbReference type="EMBL" id="PIQO01000030">
    <property type="protein sequence ID" value="PKR82693.1"/>
    <property type="molecule type" value="Genomic_DNA"/>
</dbReference>
<feature type="active site" description="Charge relay system" evidence="5">
    <location>
        <position position="522"/>
    </location>
</feature>
<evidence type="ECO:0000259" key="7">
    <source>
        <dbReference type="Pfam" id="PF00082"/>
    </source>
</evidence>
<dbReference type="PROSITE" id="PS51892">
    <property type="entry name" value="SUBTILASE"/>
    <property type="match status" value="1"/>
</dbReference>
<dbReference type="InterPro" id="IPR000209">
    <property type="entry name" value="Peptidase_S8/S53_dom"/>
</dbReference>
<comment type="caution">
    <text evidence="8">The sequence shown here is derived from an EMBL/GenBank/DDBJ whole genome shotgun (WGS) entry which is preliminary data.</text>
</comment>
<feature type="domain" description="Peptidase S8/S53" evidence="7">
    <location>
        <begin position="298"/>
        <end position="577"/>
    </location>
</feature>
<keyword evidence="4 5" id="KW-0720">Serine protease</keyword>